<evidence type="ECO:0000313" key="3">
    <source>
        <dbReference type="Proteomes" id="UP000270342"/>
    </source>
</evidence>
<dbReference type="CDD" id="cd04301">
    <property type="entry name" value="NAT_SF"/>
    <property type="match status" value="1"/>
</dbReference>
<dbReference type="Proteomes" id="UP000270342">
    <property type="component" value="Unassembled WGS sequence"/>
</dbReference>
<name>A0A494XG70_9BURK</name>
<dbReference type="Pfam" id="PF13673">
    <property type="entry name" value="Acetyltransf_10"/>
    <property type="match status" value="1"/>
</dbReference>
<accession>A0A494XG70</accession>
<evidence type="ECO:0000259" key="1">
    <source>
        <dbReference type="PROSITE" id="PS51186"/>
    </source>
</evidence>
<dbReference type="SUPFAM" id="SSF55729">
    <property type="entry name" value="Acyl-CoA N-acyltransferases (Nat)"/>
    <property type="match status" value="1"/>
</dbReference>
<dbReference type="InterPro" id="IPR053144">
    <property type="entry name" value="Acetyltransferase_Butenolide"/>
</dbReference>
<organism evidence="2 3">
    <name type="scientific">Pararobbsia silviterrae</name>
    <dbReference type="NCBI Taxonomy" id="1792498"/>
    <lineage>
        <taxon>Bacteria</taxon>
        <taxon>Pseudomonadati</taxon>
        <taxon>Pseudomonadota</taxon>
        <taxon>Betaproteobacteria</taxon>
        <taxon>Burkholderiales</taxon>
        <taxon>Burkholderiaceae</taxon>
        <taxon>Pararobbsia</taxon>
    </lineage>
</organism>
<keyword evidence="3" id="KW-1185">Reference proteome</keyword>
<dbReference type="InterPro" id="IPR000182">
    <property type="entry name" value="GNAT_dom"/>
</dbReference>
<keyword evidence="2" id="KW-0808">Transferase</keyword>
<dbReference type="OrthoDB" id="9775804at2"/>
<evidence type="ECO:0000313" key="2">
    <source>
        <dbReference type="EMBL" id="RKP49745.1"/>
    </source>
</evidence>
<reference evidence="2 3" key="1">
    <citation type="submission" date="2018-10" db="EMBL/GenBank/DDBJ databases">
        <title>Robbsia sp. DHC34, isolated from soil.</title>
        <authorList>
            <person name="Gao Z.-H."/>
            <person name="Qiu L.-H."/>
        </authorList>
    </citation>
    <scope>NUCLEOTIDE SEQUENCE [LARGE SCALE GENOMIC DNA]</scope>
    <source>
        <strain evidence="2 3">DHC34</strain>
    </source>
</reference>
<protein>
    <submittedName>
        <fullName evidence="2">GNAT family N-acetyltransferase</fullName>
    </submittedName>
</protein>
<dbReference type="RefSeq" id="WP_121088885.1">
    <property type="nucleotide sequence ID" value="NZ_RBZU01000010.1"/>
</dbReference>
<dbReference type="AlphaFoldDB" id="A0A494XG70"/>
<proteinExistence type="predicted"/>
<dbReference type="GO" id="GO:0016747">
    <property type="term" value="F:acyltransferase activity, transferring groups other than amino-acyl groups"/>
    <property type="evidence" value="ECO:0007669"/>
    <property type="project" value="InterPro"/>
</dbReference>
<dbReference type="PROSITE" id="PS51186">
    <property type="entry name" value="GNAT"/>
    <property type="match status" value="1"/>
</dbReference>
<dbReference type="PANTHER" id="PTHR43233:SF1">
    <property type="entry name" value="FAMILY N-ACETYLTRANSFERASE, PUTATIVE (AFU_ORTHOLOGUE AFUA_6G03350)-RELATED"/>
    <property type="match status" value="1"/>
</dbReference>
<comment type="caution">
    <text evidence="2">The sequence shown here is derived from an EMBL/GenBank/DDBJ whole genome shotgun (WGS) entry which is preliminary data.</text>
</comment>
<feature type="domain" description="N-acetyltransferase" evidence="1">
    <location>
        <begin position="7"/>
        <end position="141"/>
    </location>
</feature>
<dbReference type="InterPro" id="IPR016181">
    <property type="entry name" value="Acyl_CoA_acyltransferase"/>
</dbReference>
<dbReference type="Gene3D" id="3.40.630.30">
    <property type="match status" value="1"/>
</dbReference>
<dbReference type="EMBL" id="RBZU01000010">
    <property type="protein sequence ID" value="RKP49745.1"/>
    <property type="molecule type" value="Genomic_DNA"/>
</dbReference>
<dbReference type="PANTHER" id="PTHR43233">
    <property type="entry name" value="FAMILY N-ACETYLTRANSFERASE, PUTATIVE (AFU_ORTHOLOGUE AFUA_6G03350)-RELATED"/>
    <property type="match status" value="1"/>
</dbReference>
<sequence>MTDAVPITYARDRKIDREQFVDLLVRSTLGERRPIDDDACVDAMLANANLTITAWEGDRLVGIARSVTDFAYCCYLSDLAVDSALQRSGVGRELIRLTQAALGPKAKVILLSAPKAVDYYPRIGFVKHPNAYMIDATAPLE</sequence>
<gene>
    <name evidence="2" type="ORF">D7S86_20940</name>
</gene>